<gene>
    <name evidence="2" type="ORF">NEZAVI_LOCUS13166</name>
</gene>
<proteinExistence type="predicted"/>
<reference evidence="2" key="1">
    <citation type="submission" date="2022-01" db="EMBL/GenBank/DDBJ databases">
        <authorList>
            <person name="King R."/>
        </authorList>
    </citation>
    <scope>NUCLEOTIDE SEQUENCE</scope>
</reference>
<dbReference type="EMBL" id="OV725082">
    <property type="protein sequence ID" value="CAH1404830.1"/>
    <property type="molecule type" value="Genomic_DNA"/>
</dbReference>
<dbReference type="CDD" id="cd14726">
    <property type="entry name" value="TraB_PrgY-like"/>
    <property type="match status" value="1"/>
</dbReference>
<keyword evidence="3" id="KW-1185">Reference proteome</keyword>
<evidence type="ECO:0000313" key="3">
    <source>
        <dbReference type="Proteomes" id="UP001152798"/>
    </source>
</evidence>
<dbReference type="InterPro" id="IPR046345">
    <property type="entry name" value="TraB_PrgY-like"/>
</dbReference>
<protein>
    <recommendedName>
        <fullName evidence="4">TraB domain-containing protein</fullName>
    </recommendedName>
</protein>
<sequence length="345" mass="38819">MGGEDSERNLAEEHEKKEVKSQVHSVEVNVDQGDDTVQVFDSNLPKTVSLLHGPNGSKLYLVGTAHFSLESQEDVSKVIRTVKPHIVVVELCRSRSSILRLDEKTIEEEACNLSFAKMKEIVRENGFLQGMMNILLLSVSAQLTRDLGMAPGGEFRRAFQEVKKIPGCMLHFGDRPIHITLNRALAVLSWWQRLRLAYSLVFENHTFTKADVEQFKESDLLASILKKMSTEFPEIGEVFIRERDLYLTFSLQSAVSCGFYNEANVCQPTVAVGVVGIGHTPGIKELWMKVSDEDVQPILVIEHKKSRGIVKKTIIVGGAALLCYQISKRVNFGSVFNELIHWLRH</sequence>
<dbReference type="PANTHER" id="PTHR21530:SF7">
    <property type="entry name" value="TRAB DOMAIN-CONTAINING PROTEIN"/>
    <property type="match status" value="1"/>
</dbReference>
<evidence type="ECO:0008006" key="4">
    <source>
        <dbReference type="Google" id="ProtNLM"/>
    </source>
</evidence>
<evidence type="ECO:0000256" key="1">
    <source>
        <dbReference type="SAM" id="MobiDB-lite"/>
    </source>
</evidence>
<feature type="region of interest" description="Disordered" evidence="1">
    <location>
        <begin position="1"/>
        <end position="24"/>
    </location>
</feature>
<dbReference type="AlphaFoldDB" id="A0A9P0MUE7"/>
<dbReference type="InterPro" id="IPR002816">
    <property type="entry name" value="TraB/PrgY/GumN_fam"/>
</dbReference>
<evidence type="ECO:0000313" key="2">
    <source>
        <dbReference type="EMBL" id="CAH1404830.1"/>
    </source>
</evidence>
<dbReference type="Proteomes" id="UP001152798">
    <property type="component" value="Chromosome 6"/>
</dbReference>
<feature type="compositionally biased region" description="Basic and acidic residues" evidence="1">
    <location>
        <begin position="1"/>
        <end position="21"/>
    </location>
</feature>
<name>A0A9P0MUE7_NEZVI</name>
<organism evidence="2 3">
    <name type="scientific">Nezara viridula</name>
    <name type="common">Southern green stink bug</name>
    <name type="synonym">Cimex viridulus</name>
    <dbReference type="NCBI Taxonomy" id="85310"/>
    <lineage>
        <taxon>Eukaryota</taxon>
        <taxon>Metazoa</taxon>
        <taxon>Ecdysozoa</taxon>
        <taxon>Arthropoda</taxon>
        <taxon>Hexapoda</taxon>
        <taxon>Insecta</taxon>
        <taxon>Pterygota</taxon>
        <taxon>Neoptera</taxon>
        <taxon>Paraneoptera</taxon>
        <taxon>Hemiptera</taxon>
        <taxon>Heteroptera</taxon>
        <taxon>Panheteroptera</taxon>
        <taxon>Pentatomomorpha</taxon>
        <taxon>Pentatomoidea</taxon>
        <taxon>Pentatomidae</taxon>
        <taxon>Pentatominae</taxon>
        <taxon>Nezara</taxon>
    </lineage>
</organism>
<dbReference type="Pfam" id="PF01963">
    <property type="entry name" value="TraB_PrgY_gumN"/>
    <property type="match status" value="1"/>
</dbReference>
<accession>A0A9P0MUE7</accession>
<dbReference type="PANTHER" id="PTHR21530">
    <property type="entry name" value="PHEROMONE SHUTDOWN PROTEIN"/>
    <property type="match status" value="1"/>
</dbReference>
<dbReference type="OrthoDB" id="48306at2759"/>